<keyword evidence="2" id="KW-0732">Signal</keyword>
<feature type="compositionally biased region" description="Low complexity" evidence="1">
    <location>
        <begin position="122"/>
        <end position="144"/>
    </location>
</feature>
<feature type="chain" id="PRO_5036428707" evidence="2">
    <location>
        <begin position="25"/>
        <end position="268"/>
    </location>
</feature>
<evidence type="ECO:0000256" key="1">
    <source>
        <dbReference type="SAM" id="MobiDB-lite"/>
    </source>
</evidence>
<dbReference type="EMBL" id="HBUF01333434">
    <property type="protein sequence ID" value="CAG6697460.1"/>
    <property type="molecule type" value="Transcribed_RNA"/>
</dbReference>
<protein>
    <submittedName>
        <fullName evidence="3">Uncharacterized protein</fullName>
    </submittedName>
</protein>
<sequence>MALPFHNVCNLLILGYVSFAYVGGDGNCGQNYDDYNAVCFEAQKCGKFCDSQGSADDGCKKLVNSVKGTEPSCSTTNVCTFTKDGKIVSVASKNQEGATVIKDCDKGFTIIDSQGSGGAGSPPGFSKSNSGGSPSFSSLNTSGNPGASPHSSPVNSSEIPGSSPCSSSSNSSGSPSSSPSSSPSNSGRSPDGSSPHSSPSNSSGSGSPSGLPSGSSNGSCGSPPSSDFSMSNTSSGSGCGSQSNTTTGSPSCGSLPEDSPPAGGSPLD</sequence>
<reference evidence="3" key="1">
    <citation type="submission" date="2021-05" db="EMBL/GenBank/DDBJ databases">
        <authorList>
            <person name="Alioto T."/>
            <person name="Alioto T."/>
            <person name="Gomez Garrido J."/>
        </authorList>
    </citation>
    <scope>NUCLEOTIDE SEQUENCE</scope>
</reference>
<proteinExistence type="predicted"/>
<feature type="compositionally biased region" description="Low complexity" evidence="1">
    <location>
        <begin position="155"/>
        <end position="226"/>
    </location>
</feature>
<evidence type="ECO:0000256" key="2">
    <source>
        <dbReference type="SAM" id="SignalP"/>
    </source>
</evidence>
<name>A0A8D8TYI6_9HEMI</name>
<accession>A0A8D8TYI6</accession>
<evidence type="ECO:0000313" key="3">
    <source>
        <dbReference type="EMBL" id="CAG6697461.1"/>
    </source>
</evidence>
<feature type="region of interest" description="Disordered" evidence="1">
    <location>
        <begin position="113"/>
        <end position="268"/>
    </location>
</feature>
<feature type="signal peptide" evidence="2">
    <location>
        <begin position="1"/>
        <end position="24"/>
    </location>
</feature>
<organism evidence="3">
    <name type="scientific">Cacopsylla melanoneura</name>
    <dbReference type="NCBI Taxonomy" id="428564"/>
    <lineage>
        <taxon>Eukaryota</taxon>
        <taxon>Metazoa</taxon>
        <taxon>Ecdysozoa</taxon>
        <taxon>Arthropoda</taxon>
        <taxon>Hexapoda</taxon>
        <taxon>Insecta</taxon>
        <taxon>Pterygota</taxon>
        <taxon>Neoptera</taxon>
        <taxon>Paraneoptera</taxon>
        <taxon>Hemiptera</taxon>
        <taxon>Sternorrhyncha</taxon>
        <taxon>Psylloidea</taxon>
        <taxon>Psyllidae</taxon>
        <taxon>Psyllinae</taxon>
        <taxon>Cacopsylla</taxon>
    </lineage>
</organism>
<dbReference type="EMBL" id="HBUF01333435">
    <property type="protein sequence ID" value="CAG6697461.1"/>
    <property type="molecule type" value="Transcribed_RNA"/>
</dbReference>
<dbReference type="AlphaFoldDB" id="A0A8D8TYI6"/>
<feature type="compositionally biased region" description="Polar residues" evidence="1">
    <location>
        <begin position="227"/>
        <end position="252"/>
    </location>
</feature>